<accession>A0A3N7HIK3</accession>
<evidence type="ECO:0000313" key="2">
    <source>
        <dbReference type="Proteomes" id="UP000267464"/>
    </source>
</evidence>
<comment type="caution">
    <text evidence="1">The sequence shown here is derived from an EMBL/GenBank/DDBJ whole genome shotgun (WGS) entry which is preliminary data.</text>
</comment>
<dbReference type="EMBL" id="QUSW01000009">
    <property type="protein sequence ID" value="RQP21864.1"/>
    <property type="molecule type" value="Genomic_DNA"/>
</dbReference>
<sequence>MLIPSDITANWDQFVAECCAGSRPLESPDEVQRAISTLRRMWPERLDEIQAKGDGPAVTGPAIALGQDLGRCEFLAGFPAILARLRGGEKAAMAEIEVASAFVAHGLVFELEPPLAGKTLDSVVRIENEAVYVEVIAPETSEAMIEAYRDLKDVAVAIVQRRAGVHVDVLLGVDPRANKQRILAATDSLPADGWIRRLPDVGLASATPIASGPMTIPPRIKSPETAPTLYNFHARIEQKTCTSATVASPMQDERATRLLTAELHHFSKTECNALIVCVTNVPGGLTWWEPLVRRWFQPQRNTRVGAVVLYDAAVVGSPMYVSRRWRVIENAHALRPIPQAFLDALRGMGDS</sequence>
<dbReference type="Proteomes" id="UP000267464">
    <property type="component" value="Unassembled WGS sequence"/>
</dbReference>
<dbReference type="AlphaFoldDB" id="A0A3N7HIK3"/>
<protein>
    <submittedName>
        <fullName evidence="1">Uncharacterized protein</fullName>
    </submittedName>
</protein>
<reference evidence="1 2" key="1">
    <citation type="submission" date="2018-08" db="EMBL/GenBank/DDBJ databases">
        <authorList>
            <person name="Khan S.A."/>
            <person name="Jeon C.O."/>
            <person name="Chun B.H."/>
            <person name="Jeong S.E."/>
        </authorList>
    </citation>
    <scope>NUCLEOTIDE SEQUENCE [LARGE SCALE GENOMIC DNA]</scope>
    <source>
        <strain evidence="1 2">S-16</strain>
    </source>
</reference>
<dbReference type="RefSeq" id="WP_124543276.1">
    <property type="nucleotide sequence ID" value="NZ_QUSW01000009.1"/>
</dbReference>
<organism evidence="1 2">
    <name type="scientific">Piscinibacter terrae</name>
    <dbReference type="NCBI Taxonomy" id="2496871"/>
    <lineage>
        <taxon>Bacteria</taxon>
        <taxon>Pseudomonadati</taxon>
        <taxon>Pseudomonadota</taxon>
        <taxon>Betaproteobacteria</taxon>
        <taxon>Burkholderiales</taxon>
        <taxon>Sphaerotilaceae</taxon>
        <taxon>Piscinibacter</taxon>
    </lineage>
</organism>
<evidence type="ECO:0000313" key="1">
    <source>
        <dbReference type="EMBL" id="RQP21864.1"/>
    </source>
</evidence>
<reference evidence="1 2" key="2">
    <citation type="submission" date="2018-12" db="EMBL/GenBank/DDBJ databases">
        <title>Rhizobacter gummiphilus sp. nov., a rubber-degrading bacterium isolated from the soil of a botanical garden in Japan.</title>
        <authorList>
            <person name="Shunsuke S.S."/>
        </authorList>
    </citation>
    <scope>NUCLEOTIDE SEQUENCE [LARGE SCALE GENOMIC DNA]</scope>
    <source>
        <strain evidence="1 2">S-16</strain>
    </source>
</reference>
<keyword evidence="2" id="KW-1185">Reference proteome</keyword>
<gene>
    <name evidence="1" type="ORF">DZC73_25840</name>
</gene>
<proteinExistence type="predicted"/>
<name>A0A3N7HIK3_9BURK</name>